<comment type="caution">
    <text evidence="2">The sequence shown here is derived from an EMBL/GenBank/DDBJ whole genome shotgun (WGS) entry which is preliminary data.</text>
</comment>
<proteinExistence type="predicted"/>
<feature type="non-terminal residue" evidence="2">
    <location>
        <position position="1"/>
    </location>
</feature>
<sequence length="155" mass="17070">MRTNDAVMAKRPTQDWAGLDRLWYPLHHLRHAANVRSGLDSNGQSGLATTIGIQSTVAFFLKRKNRKVGVGILPRWLHPRRGWLDSHWPAAGGVWLLAVVLRVHSNSLAVRPAGSGPGQSPGLSTPEDVRSVDPWASAVKRCVEGREGCVRGWER</sequence>
<gene>
    <name evidence="2" type="ORF">HaLaN_07859</name>
</gene>
<accession>A0A699YXG3</accession>
<dbReference type="EMBL" id="BLLF01000478">
    <property type="protein sequence ID" value="GFH12218.1"/>
    <property type="molecule type" value="Genomic_DNA"/>
</dbReference>
<dbReference type="AlphaFoldDB" id="A0A699YXG3"/>
<feature type="region of interest" description="Disordered" evidence="1">
    <location>
        <begin position="111"/>
        <end position="130"/>
    </location>
</feature>
<keyword evidence="3" id="KW-1185">Reference proteome</keyword>
<evidence type="ECO:0000313" key="3">
    <source>
        <dbReference type="Proteomes" id="UP000485058"/>
    </source>
</evidence>
<name>A0A699YXG3_HAELA</name>
<organism evidence="2 3">
    <name type="scientific">Haematococcus lacustris</name>
    <name type="common">Green alga</name>
    <name type="synonym">Haematococcus pluvialis</name>
    <dbReference type="NCBI Taxonomy" id="44745"/>
    <lineage>
        <taxon>Eukaryota</taxon>
        <taxon>Viridiplantae</taxon>
        <taxon>Chlorophyta</taxon>
        <taxon>core chlorophytes</taxon>
        <taxon>Chlorophyceae</taxon>
        <taxon>CS clade</taxon>
        <taxon>Chlamydomonadales</taxon>
        <taxon>Haematococcaceae</taxon>
        <taxon>Haematococcus</taxon>
    </lineage>
</organism>
<protein>
    <submittedName>
        <fullName evidence="2">Uncharacterized protein</fullName>
    </submittedName>
</protein>
<feature type="non-terminal residue" evidence="2">
    <location>
        <position position="155"/>
    </location>
</feature>
<evidence type="ECO:0000313" key="2">
    <source>
        <dbReference type="EMBL" id="GFH12218.1"/>
    </source>
</evidence>
<evidence type="ECO:0000256" key="1">
    <source>
        <dbReference type="SAM" id="MobiDB-lite"/>
    </source>
</evidence>
<dbReference type="Proteomes" id="UP000485058">
    <property type="component" value="Unassembled WGS sequence"/>
</dbReference>
<reference evidence="2 3" key="1">
    <citation type="submission" date="2020-02" db="EMBL/GenBank/DDBJ databases">
        <title>Draft genome sequence of Haematococcus lacustris strain NIES-144.</title>
        <authorList>
            <person name="Morimoto D."/>
            <person name="Nakagawa S."/>
            <person name="Yoshida T."/>
            <person name="Sawayama S."/>
        </authorList>
    </citation>
    <scope>NUCLEOTIDE SEQUENCE [LARGE SCALE GENOMIC DNA]</scope>
    <source>
        <strain evidence="2 3">NIES-144</strain>
    </source>
</reference>